<gene>
    <name evidence="3" type="ORF">GCM10011487_54260</name>
</gene>
<dbReference type="SUPFAM" id="SSF53098">
    <property type="entry name" value="Ribonuclease H-like"/>
    <property type="match status" value="1"/>
</dbReference>
<evidence type="ECO:0000313" key="4">
    <source>
        <dbReference type="Proteomes" id="UP000445000"/>
    </source>
</evidence>
<dbReference type="PROSITE" id="PS50994">
    <property type="entry name" value="INTEGRASE"/>
    <property type="match status" value="1"/>
</dbReference>
<dbReference type="Gene3D" id="3.30.420.10">
    <property type="entry name" value="Ribonuclease H-like superfamily/Ribonuclease H"/>
    <property type="match status" value="1"/>
</dbReference>
<dbReference type="InterPro" id="IPR012337">
    <property type="entry name" value="RNaseH-like_sf"/>
</dbReference>
<dbReference type="InterPro" id="IPR036397">
    <property type="entry name" value="RNaseH_sf"/>
</dbReference>
<dbReference type="GO" id="GO:0003676">
    <property type="term" value="F:nucleic acid binding"/>
    <property type="evidence" value="ECO:0007669"/>
    <property type="project" value="InterPro"/>
</dbReference>
<feature type="compositionally biased region" description="Basic residues" evidence="1">
    <location>
        <begin position="249"/>
        <end position="260"/>
    </location>
</feature>
<dbReference type="Pfam" id="PF09299">
    <property type="entry name" value="Mu-transpos_C"/>
    <property type="match status" value="1"/>
</dbReference>
<reference evidence="4" key="1">
    <citation type="submission" date="2020-01" db="EMBL/GenBank/DDBJ databases">
        <title>'Steroidobacter agaridevorans' sp. nov., agar-degrading bacteria isolated from rhizosphere soils.</title>
        <authorList>
            <person name="Ikenaga M."/>
            <person name="Kataoka M."/>
            <person name="Murouchi A."/>
            <person name="Katsuragi S."/>
            <person name="Sakai M."/>
        </authorList>
    </citation>
    <scope>NUCLEOTIDE SEQUENCE [LARGE SCALE GENOMIC DNA]</scope>
    <source>
        <strain evidence="4">YU21-B</strain>
    </source>
</reference>
<dbReference type="InterPro" id="IPR001584">
    <property type="entry name" value="Integrase_cat-core"/>
</dbReference>
<organism evidence="3 4">
    <name type="scientific">Steroidobacter agaridevorans</name>
    <dbReference type="NCBI Taxonomy" id="2695856"/>
    <lineage>
        <taxon>Bacteria</taxon>
        <taxon>Pseudomonadati</taxon>
        <taxon>Pseudomonadota</taxon>
        <taxon>Gammaproteobacteria</taxon>
        <taxon>Steroidobacterales</taxon>
        <taxon>Steroidobacteraceae</taxon>
        <taxon>Steroidobacter</taxon>
    </lineage>
</organism>
<dbReference type="InterPro" id="IPR015378">
    <property type="entry name" value="Transposase-like_Mu_C"/>
</dbReference>
<evidence type="ECO:0000259" key="2">
    <source>
        <dbReference type="PROSITE" id="PS50994"/>
    </source>
</evidence>
<accession>A0A829YLQ2</accession>
<feature type="region of interest" description="Disordered" evidence="1">
    <location>
        <begin position="638"/>
        <end position="672"/>
    </location>
</feature>
<feature type="region of interest" description="Disordered" evidence="1">
    <location>
        <begin position="248"/>
        <end position="269"/>
    </location>
</feature>
<dbReference type="EMBL" id="BLJN01000006">
    <property type="protein sequence ID" value="GFE83426.1"/>
    <property type="molecule type" value="Genomic_DNA"/>
</dbReference>
<evidence type="ECO:0000313" key="3">
    <source>
        <dbReference type="EMBL" id="GFE83426.1"/>
    </source>
</evidence>
<dbReference type="GO" id="GO:0015074">
    <property type="term" value="P:DNA integration"/>
    <property type="evidence" value="ECO:0007669"/>
    <property type="project" value="InterPro"/>
</dbReference>
<comment type="caution">
    <text evidence="3">The sequence shown here is derived from an EMBL/GenBank/DDBJ whole genome shotgun (WGS) entry which is preliminary data.</text>
</comment>
<dbReference type="Proteomes" id="UP000445000">
    <property type="component" value="Unassembled WGS sequence"/>
</dbReference>
<protein>
    <recommendedName>
        <fullName evidence="2">Integrase catalytic domain-containing protein</fullName>
    </recommendedName>
</protein>
<name>A0A829YLQ2_9GAMM</name>
<proteinExistence type="predicted"/>
<dbReference type="AlphaFoldDB" id="A0A829YLQ2"/>
<keyword evidence="4" id="KW-1185">Reference proteome</keyword>
<feature type="domain" description="Integrase catalytic" evidence="2">
    <location>
        <begin position="270"/>
        <end position="473"/>
    </location>
</feature>
<sequence length="672" mass="76311">MPAPTGTADREGASMSYTQIDEIAGASYSDSAAQSKRRQECAGVPIEIGKLYLNGDRLVSLRAALFDGYVRVRDEATGVESTITPGQLRSRPVEMDTDYYPASVDLSDEDKNHALKKYKHLERLVRVQKFQRTEAMLTVAALGAARSVRTIRKWLADFDAGGLRALAPLKRGRPTGSLGVDSRVESIVLQVIRSELQTKPGITVKDLMPRIEQLCDELNNSLSVHDHVRYPGEATVGRRLRVERENYKNHHGQTRRHIKESHRATPGGLKASRPLERVEIDHTLMDVHVVDDATLESIGRPWITMAIDVFSRCVLGFVLLMTRPSHLSLALCMQHIRYPKQAWLRAVGSPVEWDMWGVPEIIHSDNGKEFHSIGFEYGCREMGSSLRFRPPATPRFGGTIERHFGTLGREMRLLTGATYNDLIKKATTKPVHSAAFTKSHSEWDITRIIAKHHDTPHSRLNDMTPRRKWLQGLQLEGMIAPALPIVPEDLFIVDFLPWIPRKVSREGVQVDRRYYWDDALSTFVNKKEQKVIVRPDLRDVRKLWIQLPDSKRYIQVPMVKPIEFSGVTLADWIVFRSLNRRQLDNRDFHLDLQTESDRRAVDAVAQVRAKRRASKTELATRGLIAQNERFREQARRVRATAAPSSKAVPGQIDLSELEPTPGYVYRPKSPYT</sequence>
<evidence type="ECO:0000256" key="1">
    <source>
        <dbReference type="SAM" id="MobiDB-lite"/>
    </source>
</evidence>